<keyword evidence="12 13" id="KW-0807">Transducer</keyword>
<sequence>LQVRRNQSFIKEFVIVGFPGLHPDYFGFIAAVMFLVYLCILIGNAAFLTMFATNRGLHKPMYVTILNLVVSDVLFSTTTLPKIISRYWFRAGALSFNACFVQMYLVHYFGNVNAFILLIMAVDRYVAICHPLRYPMLMTKANICILSATAWLLGHAVCLMIVIRAYPLPYCAANTIIQCYCDHVSITSLACTDRALYSVPAFIFAMVVLLVPLAFIVYSYIAIIVAVFRIATVQGRLKTLSTCTPQLIIIVLYFLPRCFVYLAGNIGITFNADLRIAIIMMYSLLPPMINPLIYCLRTEEIKNIVTKGFSQFKLNLKDKWKKMAIKTSMT</sequence>
<reference evidence="16" key="2">
    <citation type="submission" date="2025-08" db="UniProtKB">
        <authorList>
            <consortium name="Ensembl"/>
        </authorList>
    </citation>
    <scope>IDENTIFICATION</scope>
</reference>
<comment type="subcellular location">
    <subcellularLocation>
        <location evidence="1 14">Cell membrane</location>
        <topology evidence="1 14">Multi-pass membrane protein</topology>
    </subcellularLocation>
</comment>
<dbReference type="Ensembl" id="ENSDCDT00010062759.1">
    <property type="protein sequence ID" value="ENSDCDP00010052276.1"/>
    <property type="gene ID" value="ENSDCDG00010030600.1"/>
</dbReference>
<name>A0AAY4E5T4_9TELE</name>
<keyword evidence="8 14" id="KW-0472">Membrane</keyword>
<dbReference type="Pfam" id="PF13853">
    <property type="entry name" value="7tm_4"/>
    <property type="match status" value="1"/>
</dbReference>
<feature type="transmembrane region" description="Helical" evidence="14">
    <location>
        <begin position="61"/>
        <end position="84"/>
    </location>
</feature>
<evidence type="ECO:0000256" key="5">
    <source>
        <dbReference type="ARBA" id="ARBA00022725"/>
    </source>
</evidence>
<organism evidence="16 17">
    <name type="scientific">Denticeps clupeoides</name>
    <name type="common">denticle herring</name>
    <dbReference type="NCBI Taxonomy" id="299321"/>
    <lineage>
        <taxon>Eukaryota</taxon>
        <taxon>Metazoa</taxon>
        <taxon>Chordata</taxon>
        <taxon>Craniata</taxon>
        <taxon>Vertebrata</taxon>
        <taxon>Euteleostomi</taxon>
        <taxon>Actinopterygii</taxon>
        <taxon>Neopterygii</taxon>
        <taxon>Teleostei</taxon>
        <taxon>Clupei</taxon>
        <taxon>Clupeiformes</taxon>
        <taxon>Denticipitoidei</taxon>
        <taxon>Denticipitidae</taxon>
        <taxon>Denticeps</taxon>
    </lineage>
</organism>
<evidence type="ECO:0000256" key="11">
    <source>
        <dbReference type="ARBA" id="ARBA00023180"/>
    </source>
</evidence>
<evidence type="ECO:0000256" key="2">
    <source>
        <dbReference type="ARBA" id="ARBA00022475"/>
    </source>
</evidence>
<keyword evidence="6 14" id="KW-1133">Transmembrane helix</keyword>
<dbReference type="GO" id="GO:0004984">
    <property type="term" value="F:olfactory receptor activity"/>
    <property type="evidence" value="ECO:0007669"/>
    <property type="project" value="InterPro"/>
</dbReference>
<feature type="transmembrane region" description="Helical" evidence="14">
    <location>
        <begin position="274"/>
        <end position="296"/>
    </location>
</feature>
<keyword evidence="17" id="KW-1185">Reference proteome</keyword>
<feature type="transmembrane region" description="Helical" evidence="14">
    <location>
        <begin position="25"/>
        <end position="49"/>
    </location>
</feature>
<dbReference type="InterPro" id="IPR000276">
    <property type="entry name" value="GPCR_Rhodpsn"/>
</dbReference>
<evidence type="ECO:0000259" key="15">
    <source>
        <dbReference type="PROSITE" id="PS50262"/>
    </source>
</evidence>
<keyword evidence="9" id="KW-1015">Disulfide bond</keyword>
<keyword evidence="10 13" id="KW-0675">Receptor</keyword>
<evidence type="ECO:0000313" key="16">
    <source>
        <dbReference type="Ensembl" id="ENSDCDP00010052276.1"/>
    </source>
</evidence>
<dbReference type="PRINTS" id="PR00237">
    <property type="entry name" value="GPCRRHODOPSN"/>
</dbReference>
<keyword evidence="5 14" id="KW-0552">Olfaction</keyword>
<evidence type="ECO:0000256" key="14">
    <source>
        <dbReference type="RuleBase" id="RU363047"/>
    </source>
</evidence>
<proteinExistence type="inferred from homology"/>
<evidence type="ECO:0000256" key="10">
    <source>
        <dbReference type="ARBA" id="ARBA00023170"/>
    </source>
</evidence>
<keyword evidence="11" id="KW-0325">Glycoprotein</keyword>
<dbReference type="FunFam" id="1.20.1070.10:FF:000024">
    <property type="entry name" value="Olfactory receptor"/>
    <property type="match status" value="1"/>
</dbReference>
<evidence type="ECO:0000256" key="13">
    <source>
        <dbReference type="RuleBase" id="RU000688"/>
    </source>
</evidence>
<dbReference type="PRINTS" id="PR00245">
    <property type="entry name" value="OLFACTORYR"/>
</dbReference>
<dbReference type="AlphaFoldDB" id="A0AAY4E5T4"/>
<dbReference type="PROSITE" id="PS50262">
    <property type="entry name" value="G_PROTEIN_RECEP_F1_2"/>
    <property type="match status" value="1"/>
</dbReference>
<evidence type="ECO:0000256" key="4">
    <source>
        <dbReference type="ARBA" id="ARBA00022692"/>
    </source>
</evidence>
<gene>
    <name evidence="16" type="primary">LOC114769631</name>
</gene>
<dbReference type="Gene3D" id="1.20.1070.10">
    <property type="entry name" value="Rhodopsin 7-helix transmembrane proteins"/>
    <property type="match status" value="1"/>
</dbReference>
<dbReference type="PROSITE" id="PS00237">
    <property type="entry name" value="G_PROTEIN_RECEP_F1_1"/>
    <property type="match status" value="1"/>
</dbReference>
<accession>A0AAY4E5T4</accession>
<evidence type="ECO:0000256" key="3">
    <source>
        <dbReference type="ARBA" id="ARBA00022606"/>
    </source>
</evidence>
<evidence type="ECO:0000256" key="12">
    <source>
        <dbReference type="ARBA" id="ARBA00023224"/>
    </source>
</evidence>
<keyword evidence="7 13" id="KW-0297">G-protein coupled receptor</keyword>
<keyword evidence="3 14" id="KW-0716">Sensory transduction</keyword>
<reference evidence="16 17" key="1">
    <citation type="submission" date="2020-06" db="EMBL/GenBank/DDBJ databases">
        <authorList>
            <consortium name="Wellcome Sanger Institute Data Sharing"/>
        </authorList>
    </citation>
    <scope>NUCLEOTIDE SEQUENCE [LARGE SCALE GENOMIC DNA]</scope>
</reference>
<dbReference type="PANTHER" id="PTHR24242">
    <property type="entry name" value="G-PROTEIN COUPLED RECEPTOR"/>
    <property type="match status" value="1"/>
</dbReference>
<dbReference type="InterPro" id="IPR017452">
    <property type="entry name" value="GPCR_Rhodpsn_7TM"/>
</dbReference>
<feature type="transmembrane region" description="Helical" evidence="14">
    <location>
        <begin position="202"/>
        <end position="227"/>
    </location>
</feature>
<evidence type="ECO:0000313" key="17">
    <source>
        <dbReference type="Proteomes" id="UP000694580"/>
    </source>
</evidence>
<evidence type="ECO:0000256" key="1">
    <source>
        <dbReference type="ARBA" id="ARBA00004651"/>
    </source>
</evidence>
<dbReference type="GO" id="GO:0004930">
    <property type="term" value="F:G protein-coupled receptor activity"/>
    <property type="evidence" value="ECO:0007669"/>
    <property type="project" value="UniProtKB-KW"/>
</dbReference>
<keyword evidence="2 14" id="KW-1003">Cell membrane</keyword>
<feature type="transmembrane region" description="Helical" evidence="14">
    <location>
        <begin position="104"/>
        <end position="122"/>
    </location>
</feature>
<evidence type="ECO:0000256" key="7">
    <source>
        <dbReference type="ARBA" id="ARBA00023040"/>
    </source>
</evidence>
<feature type="domain" description="G-protein coupled receptors family 1 profile" evidence="15">
    <location>
        <begin position="43"/>
        <end position="294"/>
    </location>
</feature>
<evidence type="ECO:0000256" key="9">
    <source>
        <dbReference type="ARBA" id="ARBA00023157"/>
    </source>
</evidence>
<evidence type="ECO:0000256" key="6">
    <source>
        <dbReference type="ARBA" id="ARBA00022989"/>
    </source>
</evidence>
<dbReference type="PANTHER" id="PTHR24242:SF359">
    <property type="entry name" value="ODORANT RECEPTOR-RELATED"/>
    <property type="match status" value="1"/>
</dbReference>
<reference evidence="16" key="3">
    <citation type="submission" date="2025-09" db="UniProtKB">
        <authorList>
            <consortium name="Ensembl"/>
        </authorList>
    </citation>
    <scope>IDENTIFICATION</scope>
</reference>
<protein>
    <recommendedName>
        <fullName evidence="14">Olfactory receptor</fullName>
    </recommendedName>
</protein>
<feature type="transmembrane region" description="Helical" evidence="14">
    <location>
        <begin position="247"/>
        <end position="268"/>
    </location>
</feature>
<dbReference type="SUPFAM" id="SSF81321">
    <property type="entry name" value="Family A G protein-coupled receptor-like"/>
    <property type="match status" value="1"/>
</dbReference>
<dbReference type="InterPro" id="IPR000725">
    <property type="entry name" value="Olfact_rcpt"/>
</dbReference>
<comment type="similarity">
    <text evidence="13">Belongs to the G-protein coupled receptor 1 family.</text>
</comment>
<keyword evidence="4 13" id="KW-0812">Transmembrane</keyword>
<dbReference type="GeneTree" id="ENSGT00940000161369"/>
<dbReference type="InterPro" id="IPR050939">
    <property type="entry name" value="Olfactory_GPCR1"/>
</dbReference>
<evidence type="ECO:0000256" key="8">
    <source>
        <dbReference type="ARBA" id="ARBA00023136"/>
    </source>
</evidence>
<dbReference type="Proteomes" id="UP000694580">
    <property type="component" value="Chromosome 19"/>
</dbReference>
<dbReference type="GO" id="GO:0005886">
    <property type="term" value="C:plasma membrane"/>
    <property type="evidence" value="ECO:0007669"/>
    <property type="project" value="UniProtKB-SubCell"/>
</dbReference>
<feature type="transmembrane region" description="Helical" evidence="14">
    <location>
        <begin position="143"/>
        <end position="166"/>
    </location>
</feature>